<dbReference type="OrthoDB" id="7907012at2"/>
<proteinExistence type="predicted"/>
<feature type="signal peptide" evidence="1">
    <location>
        <begin position="1"/>
        <end position="22"/>
    </location>
</feature>
<dbReference type="AlphaFoldDB" id="A0A3A1WJB5"/>
<keyword evidence="3" id="KW-1185">Reference proteome</keyword>
<gene>
    <name evidence="2" type="ORF">D3218_15170</name>
</gene>
<dbReference type="EMBL" id="QYRN01000008">
    <property type="protein sequence ID" value="RIX99114.1"/>
    <property type="molecule type" value="Genomic_DNA"/>
</dbReference>
<evidence type="ECO:0000256" key="1">
    <source>
        <dbReference type="SAM" id="SignalP"/>
    </source>
</evidence>
<dbReference type="Proteomes" id="UP000265750">
    <property type="component" value="Unassembled WGS sequence"/>
</dbReference>
<name>A0A3A1WJB5_9HYPH</name>
<sequence length="145" mass="14885">MRHAACLPLVALLWLSSAAAVAGPDMSRQVSAGVQRGAERFDAIYKEGGIAAASDAVRACYKSLKRSAAGKLAECAALDIVSASVDQQAVHGLGVPPYAFFSGTGPEGRILAGIKKVGLSAKEKATFDRALEATMASAAAEFMAE</sequence>
<evidence type="ECO:0000313" key="3">
    <source>
        <dbReference type="Proteomes" id="UP000265750"/>
    </source>
</evidence>
<keyword evidence="1" id="KW-0732">Signal</keyword>
<organism evidence="2 3">
    <name type="scientific">Aureimonas flava</name>
    <dbReference type="NCBI Taxonomy" id="2320271"/>
    <lineage>
        <taxon>Bacteria</taxon>
        <taxon>Pseudomonadati</taxon>
        <taxon>Pseudomonadota</taxon>
        <taxon>Alphaproteobacteria</taxon>
        <taxon>Hyphomicrobiales</taxon>
        <taxon>Aurantimonadaceae</taxon>
        <taxon>Aureimonas</taxon>
    </lineage>
</organism>
<evidence type="ECO:0000313" key="2">
    <source>
        <dbReference type="EMBL" id="RIX99114.1"/>
    </source>
</evidence>
<accession>A0A3A1WJB5</accession>
<comment type="caution">
    <text evidence="2">The sequence shown here is derived from an EMBL/GenBank/DDBJ whole genome shotgun (WGS) entry which is preliminary data.</text>
</comment>
<reference evidence="3" key="1">
    <citation type="submission" date="2018-09" db="EMBL/GenBank/DDBJ databases">
        <authorList>
            <person name="Tuo L."/>
        </authorList>
    </citation>
    <scope>NUCLEOTIDE SEQUENCE [LARGE SCALE GENOMIC DNA]</scope>
    <source>
        <strain evidence="3">M2BS4Y-1</strain>
    </source>
</reference>
<dbReference type="RefSeq" id="WP_119540935.1">
    <property type="nucleotide sequence ID" value="NZ_QYRN01000008.1"/>
</dbReference>
<feature type="chain" id="PRO_5017378111" evidence="1">
    <location>
        <begin position="23"/>
        <end position="145"/>
    </location>
</feature>
<protein>
    <submittedName>
        <fullName evidence="2">Uncharacterized protein</fullName>
    </submittedName>
</protein>